<dbReference type="Proteomes" id="UP000255070">
    <property type="component" value="Unassembled WGS sequence"/>
</dbReference>
<proteinExistence type="predicted"/>
<dbReference type="EMBL" id="UFXL01000001">
    <property type="protein sequence ID" value="SUY76825.1"/>
    <property type="molecule type" value="Genomic_DNA"/>
</dbReference>
<dbReference type="AlphaFoldDB" id="A0A8B4S0K9"/>
<reference evidence="1 2" key="1">
    <citation type="submission" date="2018-06" db="EMBL/GenBank/DDBJ databases">
        <authorList>
            <consortium name="Pathogen Informatics"/>
            <person name="Doyle S."/>
        </authorList>
    </citation>
    <scope>NUCLEOTIDE SEQUENCE [LARGE SCALE GENOMIC DNA]</scope>
    <source>
        <strain evidence="1 2">NCTC10698</strain>
    </source>
</reference>
<dbReference type="RefSeq" id="WP_138983858.1">
    <property type="nucleotide sequence ID" value="NZ_BBJZ01000026.1"/>
</dbReference>
<evidence type="ECO:0000313" key="2">
    <source>
        <dbReference type="Proteomes" id="UP000255070"/>
    </source>
</evidence>
<evidence type="ECO:0000313" key="1">
    <source>
        <dbReference type="EMBL" id="SUY76825.1"/>
    </source>
</evidence>
<protein>
    <submittedName>
        <fullName evidence="1">Uncharacterized protein</fullName>
    </submittedName>
</protein>
<gene>
    <name evidence="1" type="ORF">NCTC10698_01833</name>
</gene>
<organism evidence="1 2">
    <name type="scientific">Comamonas testosteroni</name>
    <name type="common">Pseudomonas testosteroni</name>
    <dbReference type="NCBI Taxonomy" id="285"/>
    <lineage>
        <taxon>Bacteria</taxon>
        <taxon>Pseudomonadati</taxon>
        <taxon>Pseudomonadota</taxon>
        <taxon>Betaproteobacteria</taxon>
        <taxon>Burkholderiales</taxon>
        <taxon>Comamonadaceae</taxon>
        <taxon>Comamonas</taxon>
    </lineage>
</organism>
<dbReference type="GeneID" id="64000043"/>
<accession>A0A8B4S0K9</accession>
<name>A0A8B4S0K9_COMTE</name>
<comment type="caution">
    <text evidence="1">The sequence shown here is derived from an EMBL/GenBank/DDBJ whole genome shotgun (WGS) entry which is preliminary data.</text>
</comment>
<keyword evidence="2" id="KW-1185">Reference proteome</keyword>
<sequence length="314" mass="35116">MKTAKQAIIITNCTGRKLYSADVTLTKYSSHYRTVDEIAQVWRTALSAAPSHHIARQLYAGRAFREAEVAAAGLDGQLYVLSAGLGLVSADDTVPAYDLTVGASGATVLPALKRLGLSPKHWWSALNRSLGKPLPIASLLDSHPQAIVYLAMPSTYLAMIDDELLTLAPRDRTRLRIFSSPAWLRQAPADFTRLVLPYDERLESTSFAGTRNDFPQRALRHFVETLQAHTLGLDEARVVVNAAMSKQVVRTLPERQKRSDDEIQALLRLHWLANEGSSSRLLRVLRDDLLVKCEQSRFKGLWRSMRDEMKSNRL</sequence>